<proteinExistence type="predicted"/>
<evidence type="ECO:0000313" key="1">
    <source>
        <dbReference type="EMBL" id="RTQ33840.1"/>
    </source>
</evidence>
<dbReference type="InterPro" id="IPR009097">
    <property type="entry name" value="Cyclic_Pdiesterase"/>
</dbReference>
<gene>
    <name evidence="1" type="ORF">EJP69_15850</name>
</gene>
<name>A0A3S0GWN1_9BURK</name>
<dbReference type="EMBL" id="RXOE01000003">
    <property type="protein sequence ID" value="RTQ33840.1"/>
    <property type="molecule type" value="Genomic_DNA"/>
</dbReference>
<dbReference type="AlphaFoldDB" id="A0A3S0GWN1"/>
<dbReference type="SUPFAM" id="SSF55144">
    <property type="entry name" value="LigT-like"/>
    <property type="match status" value="1"/>
</dbReference>
<accession>A0A3S0GWN1</accession>
<evidence type="ECO:0000313" key="2">
    <source>
        <dbReference type="Proteomes" id="UP000267418"/>
    </source>
</evidence>
<comment type="caution">
    <text evidence="1">The sequence shown here is derived from an EMBL/GenBank/DDBJ whole genome shotgun (WGS) entry which is preliminary data.</text>
</comment>
<sequence>MAISAFAVKVPAAEHLVADLRHRYDATAVQGVPAHITVLVPFMDPALIGAEVLQRAQQALSRTPAFDFALREVGRFPETAYLAPEPAAPFIEMTLALAEAFPEFPPYGGEHDSVVPHLSVAHGSAADADAAAIELQSRLIASGAVRAACTAVTLMENSSGNWRDMHVFQLTQAPERPMRNVLFICSRNQWRSPTAEQLWRRHPLVSARSAGTSPNARHRVSVDDIEWADVILVMEEKHKSRLMAEFSRMLAHKPVHVLDIPDEYKYMDPELIEELQRSVGSILEID</sequence>
<dbReference type="Pfam" id="PF13563">
    <property type="entry name" value="2_5_RNA_ligase2"/>
    <property type="match status" value="1"/>
</dbReference>
<organism evidence="1 2">
    <name type="scientific">Variovorax gossypii</name>
    <dbReference type="NCBI Taxonomy" id="1679495"/>
    <lineage>
        <taxon>Bacteria</taxon>
        <taxon>Pseudomonadati</taxon>
        <taxon>Pseudomonadota</taxon>
        <taxon>Betaproteobacteria</taxon>
        <taxon>Burkholderiales</taxon>
        <taxon>Comamonadaceae</taxon>
        <taxon>Variovorax</taxon>
    </lineage>
</organism>
<dbReference type="Proteomes" id="UP000267418">
    <property type="component" value="Unassembled WGS sequence"/>
</dbReference>
<dbReference type="Gene3D" id="3.90.1140.10">
    <property type="entry name" value="Cyclic phosphodiesterase"/>
    <property type="match status" value="1"/>
</dbReference>
<protein>
    <submittedName>
        <fullName evidence="1">Uncharacterized protein</fullName>
    </submittedName>
</protein>
<dbReference type="Gene3D" id="3.40.50.2300">
    <property type="match status" value="1"/>
</dbReference>
<dbReference type="OrthoDB" id="7210484at2"/>
<keyword evidence="2" id="KW-1185">Reference proteome</keyword>
<dbReference type="SUPFAM" id="SSF52788">
    <property type="entry name" value="Phosphotyrosine protein phosphatases I"/>
    <property type="match status" value="1"/>
</dbReference>
<reference evidence="1 2" key="1">
    <citation type="submission" date="2018-12" db="EMBL/GenBank/DDBJ databases">
        <title>The genome of Variovorax gossypii DSM 100435.</title>
        <authorList>
            <person name="Gao J."/>
            <person name="Sun J."/>
        </authorList>
    </citation>
    <scope>NUCLEOTIDE SEQUENCE [LARGE SCALE GENOMIC DNA]</scope>
    <source>
        <strain evidence="1 2">DSM 100435</strain>
    </source>
</reference>
<dbReference type="InterPro" id="IPR036196">
    <property type="entry name" value="Ptyr_pPase_sf"/>
</dbReference>